<feature type="transmembrane region" description="Helical" evidence="1">
    <location>
        <begin position="32"/>
        <end position="49"/>
    </location>
</feature>
<dbReference type="AlphaFoldDB" id="A0A8E6QV30"/>
<accession>A0A8E6QV30</accession>
<geneLocation type="plasmid" evidence="2">
    <name>pCFSAN029871_1</name>
</geneLocation>
<keyword evidence="1" id="KW-1133">Transmembrane helix</keyword>
<proteinExistence type="predicted"/>
<reference evidence="2" key="2">
    <citation type="submission" date="2021-05" db="EMBL/GenBank/DDBJ databases">
        <title>Whole genome PacBio Sequel sequence of Salmonella enterica subsp. enterica.</title>
        <authorList>
            <person name="Hoffmann M."/>
            <person name="Balkey M."/>
            <person name="Luo Y."/>
        </authorList>
    </citation>
    <scope>NUCLEOTIDE SEQUENCE</scope>
    <source>
        <plasmid evidence="2">pCFSAN029871_1</plasmid>
    </source>
</reference>
<dbReference type="EMBL" id="CP074637">
    <property type="protein sequence ID" value="QVS21656.1"/>
    <property type="molecule type" value="Genomic_DNA"/>
</dbReference>
<keyword evidence="2" id="KW-0614">Plasmid</keyword>
<sequence>MDFMSILGRLLLLPIYAVLFVTALFSQADDKFIVMGLSMVFAFLSWQITKPVHKQAEVA</sequence>
<reference evidence="2" key="1">
    <citation type="submission" date="2018-07" db="EMBL/GenBank/DDBJ databases">
        <authorList>
            <consortium name="GenomeTrakr network: Whole genome sequencing for foodborne pathogen traceback"/>
        </authorList>
    </citation>
    <scope>NUCLEOTIDE SEQUENCE</scope>
    <source>
        <strain evidence="2">CFSAN029871</strain>
    </source>
</reference>
<keyword evidence="1" id="KW-0812">Transmembrane</keyword>
<name>A0A8E6QV30_SALER</name>
<evidence type="ECO:0000313" key="2">
    <source>
        <dbReference type="EMBL" id="QVS21656.1"/>
    </source>
</evidence>
<keyword evidence="1" id="KW-0472">Membrane</keyword>
<protein>
    <submittedName>
        <fullName evidence="2">Uncharacterized protein</fullName>
    </submittedName>
</protein>
<organism evidence="2">
    <name type="scientific">Salmonella enterica</name>
    <name type="common">Salmonella choleraesuis</name>
    <dbReference type="NCBI Taxonomy" id="28901"/>
    <lineage>
        <taxon>Bacteria</taxon>
        <taxon>Pseudomonadati</taxon>
        <taxon>Pseudomonadota</taxon>
        <taxon>Gammaproteobacteria</taxon>
        <taxon>Enterobacterales</taxon>
        <taxon>Enterobacteriaceae</taxon>
        <taxon>Salmonella</taxon>
    </lineage>
</organism>
<evidence type="ECO:0000256" key="1">
    <source>
        <dbReference type="SAM" id="Phobius"/>
    </source>
</evidence>
<feature type="transmembrane region" description="Helical" evidence="1">
    <location>
        <begin position="6"/>
        <end position="25"/>
    </location>
</feature>
<gene>
    <name evidence="2" type="ORF">XS00_24440</name>
</gene>